<feature type="chain" id="PRO_5045360435" description="HMA domain-containing protein" evidence="1">
    <location>
        <begin position="26"/>
        <end position="122"/>
    </location>
</feature>
<accession>A0ABP8HLQ9</accession>
<organism evidence="3 4">
    <name type="scientific">Flaviaesturariibacter amylovorans</name>
    <dbReference type="NCBI Taxonomy" id="1084520"/>
    <lineage>
        <taxon>Bacteria</taxon>
        <taxon>Pseudomonadati</taxon>
        <taxon>Bacteroidota</taxon>
        <taxon>Chitinophagia</taxon>
        <taxon>Chitinophagales</taxon>
        <taxon>Chitinophagaceae</taxon>
        <taxon>Flaviaestuariibacter</taxon>
    </lineage>
</organism>
<evidence type="ECO:0000313" key="3">
    <source>
        <dbReference type="EMBL" id="GAA4341095.1"/>
    </source>
</evidence>
<sequence length="122" mass="12879">MKSNNQIFYSLLVLTFVTVFGHTAAAQTATAAPATQAVAQKEAKITVKVSGITCSGDLKDIQKAILKVAGVTACQPARKASATSAFEVTYQPSVATEAEIRKAIEATPGCDNPSERPYRAKF</sequence>
<evidence type="ECO:0000256" key="1">
    <source>
        <dbReference type="SAM" id="SignalP"/>
    </source>
</evidence>
<feature type="domain" description="HMA" evidence="2">
    <location>
        <begin position="43"/>
        <end position="112"/>
    </location>
</feature>
<proteinExistence type="predicted"/>
<dbReference type="Gene3D" id="3.30.70.100">
    <property type="match status" value="1"/>
</dbReference>
<name>A0ABP8HLQ9_9BACT</name>
<dbReference type="InterPro" id="IPR036163">
    <property type="entry name" value="HMA_dom_sf"/>
</dbReference>
<dbReference type="SUPFAM" id="SSF55008">
    <property type="entry name" value="HMA, heavy metal-associated domain"/>
    <property type="match status" value="1"/>
</dbReference>
<keyword evidence="4" id="KW-1185">Reference proteome</keyword>
<dbReference type="Proteomes" id="UP001501725">
    <property type="component" value="Unassembled WGS sequence"/>
</dbReference>
<reference evidence="4" key="1">
    <citation type="journal article" date="2019" name="Int. J. Syst. Evol. Microbiol.">
        <title>The Global Catalogue of Microorganisms (GCM) 10K type strain sequencing project: providing services to taxonomists for standard genome sequencing and annotation.</title>
        <authorList>
            <consortium name="The Broad Institute Genomics Platform"/>
            <consortium name="The Broad Institute Genome Sequencing Center for Infectious Disease"/>
            <person name="Wu L."/>
            <person name="Ma J."/>
        </authorList>
    </citation>
    <scope>NUCLEOTIDE SEQUENCE [LARGE SCALE GENOMIC DNA]</scope>
    <source>
        <strain evidence="4">JCM 17919</strain>
    </source>
</reference>
<protein>
    <recommendedName>
        <fullName evidence="2">HMA domain-containing protein</fullName>
    </recommendedName>
</protein>
<dbReference type="CDD" id="cd00371">
    <property type="entry name" value="HMA"/>
    <property type="match status" value="1"/>
</dbReference>
<gene>
    <name evidence="3" type="ORF">GCM10023184_39260</name>
</gene>
<dbReference type="EMBL" id="BAABGY010000014">
    <property type="protein sequence ID" value="GAA4341095.1"/>
    <property type="molecule type" value="Genomic_DNA"/>
</dbReference>
<evidence type="ECO:0000313" key="4">
    <source>
        <dbReference type="Proteomes" id="UP001501725"/>
    </source>
</evidence>
<keyword evidence="1" id="KW-0732">Signal</keyword>
<dbReference type="InterPro" id="IPR006121">
    <property type="entry name" value="HMA_dom"/>
</dbReference>
<dbReference type="PROSITE" id="PS50846">
    <property type="entry name" value="HMA_2"/>
    <property type="match status" value="1"/>
</dbReference>
<feature type="signal peptide" evidence="1">
    <location>
        <begin position="1"/>
        <end position="25"/>
    </location>
</feature>
<evidence type="ECO:0000259" key="2">
    <source>
        <dbReference type="PROSITE" id="PS50846"/>
    </source>
</evidence>
<comment type="caution">
    <text evidence="3">The sequence shown here is derived from an EMBL/GenBank/DDBJ whole genome shotgun (WGS) entry which is preliminary data.</text>
</comment>